<evidence type="ECO:0000256" key="2">
    <source>
        <dbReference type="ARBA" id="ARBA00022723"/>
    </source>
</evidence>
<dbReference type="InterPro" id="IPR018228">
    <property type="entry name" value="DNase_TatD-rel_CS"/>
</dbReference>
<gene>
    <name evidence="5" type="ORF">SAMN04488540_11234</name>
</gene>
<name>A0A1G8VZB8_9GAMM</name>
<keyword evidence="6" id="KW-1185">Reference proteome</keyword>
<dbReference type="EMBL" id="FNEM01000012">
    <property type="protein sequence ID" value="SDJ71113.1"/>
    <property type="molecule type" value="Genomic_DNA"/>
</dbReference>
<dbReference type="RefSeq" id="WP_090366218.1">
    <property type="nucleotide sequence ID" value="NZ_FNEM01000012.1"/>
</dbReference>
<dbReference type="FunFam" id="3.20.20.140:FF:000005">
    <property type="entry name" value="TatD family hydrolase"/>
    <property type="match status" value="1"/>
</dbReference>
<dbReference type="Pfam" id="PF01026">
    <property type="entry name" value="TatD_DNase"/>
    <property type="match status" value="1"/>
</dbReference>
<dbReference type="OrthoDB" id="9810005at2"/>
<dbReference type="AlphaFoldDB" id="A0A1G8VZB8"/>
<dbReference type="PANTHER" id="PTHR46124:SF2">
    <property type="entry name" value="D-AMINOACYL-TRNA DEACYLASE"/>
    <property type="match status" value="1"/>
</dbReference>
<evidence type="ECO:0000256" key="3">
    <source>
        <dbReference type="ARBA" id="ARBA00022801"/>
    </source>
</evidence>
<feature type="binding site" evidence="4">
    <location>
        <position position="8"/>
    </location>
    <ligand>
        <name>a divalent metal cation</name>
        <dbReference type="ChEBI" id="CHEBI:60240"/>
        <label>1</label>
    </ligand>
</feature>
<sequence length="254" mass="28559">MLIDSHCHLDRLAEEPTPESLAPVVQRARDAGVQQMLCVSVSQAGYQQMKALVEPYQDVLLSCGVHPLDIKEGFCRDWLEREAADSRVVAIGETGLDYYYSKDNIADQQQAFAEHIEVANRLNKPVIVHTRDAREDTIGILKDGQGVQGVLHCFTENWEMAKAALDLGLYISISGIVTFRNAEQLRDVVRKLPMDRLLVETDSPYLAPMPYRGKQNQPAYVKEVAQFVADLKHVSYDALCQQTGDNFHALFGRR</sequence>
<dbReference type="GO" id="GO:0016788">
    <property type="term" value="F:hydrolase activity, acting on ester bonds"/>
    <property type="evidence" value="ECO:0007669"/>
    <property type="project" value="InterPro"/>
</dbReference>
<dbReference type="Proteomes" id="UP000199527">
    <property type="component" value="Unassembled WGS sequence"/>
</dbReference>
<dbReference type="PROSITE" id="PS01090">
    <property type="entry name" value="TATD_2"/>
    <property type="match status" value="1"/>
</dbReference>
<feature type="binding site" evidence="4">
    <location>
        <position position="202"/>
    </location>
    <ligand>
        <name>a divalent metal cation</name>
        <dbReference type="ChEBI" id="CHEBI:60240"/>
        <label>1</label>
    </ligand>
</feature>
<dbReference type="GO" id="GO:0004536">
    <property type="term" value="F:DNA nuclease activity"/>
    <property type="evidence" value="ECO:0007669"/>
    <property type="project" value="InterPro"/>
</dbReference>
<feature type="binding site" evidence="4">
    <location>
        <position position="6"/>
    </location>
    <ligand>
        <name>a divalent metal cation</name>
        <dbReference type="ChEBI" id="CHEBI:60240"/>
        <label>1</label>
    </ligand>
</feature>
<protein>
    <submittedName>
        <fullName evidence="5">TatD DNase family protein</fullName>
    </submittedName>
</protein>
<dbReference type="PROSITE" id="PS01091">
    <property type="entry name" value="TATD_3"/>
    <property type="match status" value="1"/>
</dbReference>
<proteinExistence type="inferred from homology"/>
<comment type="similarity">
    <text evidence="1">Belongs to the metallo-dependent hydrolases superfamily. TatD-type hydrolase family.</text>
</comment>
<dbReference type="GO" id="GO:0046872">
    <property type="term" value="F:metal ion binding"/>
    <property type="evidence" value="ECO:0007669"/>
    <property type="project" value="UniProtKB-KW"/>
</dbReference>
<accession>A0A1G8VZB8</accession>
<keyword evidence="3" id="KW-0378">Hydrolase</keyword>
<evidence type="ECO:0000256" key="4">
    <source>
        <dbReference type="PIRSR" id="PIRSR005902-1"/>
    </source>
</evidence>
<reference evidence="6" key="1">
    <citation type="submission" date="2016-10" db="EMBL/GenBank/DDBJ databases">
        <authorList>
            <person name="Varghese N."/>
            <person name="Submissions S."/>
        </authorList>
    </citation>
    <scope>NUCLEOTIDE SEQUENCE [LARGE SCALE GENOMIC DNA]</scope>
    <source>
        <strain evidence="6">DSM 23317</strain>
    </source>
</reference>
<evidence type="ECO:0000256" key="1">
    <source>
        <dbReference type="ARBA" id="ARBA00009275"/>
    </source>
</evidence>
<feature type="binding site" evidence="4">
    <location>
        <position position="129"/>
    </location>
    <ligand>
        <name>a divalent metal cation</name>
        <dbReference type="ChEBI" id="CHEBI:60240"/>
        <label>2</label>
    </ligand>
</feature>
<dbReference type="GO" id="GO:0005829">
    <property type="term" value="C:cytosol"/>
    <property type="evidence" value="ECO:0007669"/>
    <property type="project" value="TreeGrafter"/>
</dbReference>
<dbReference type="SUPFAM" id="SSF51556">
    <property type="entry name" value="Metallo-dependent hydrolases"/>
    <property type="match status" value="1"/>
</dbReference>
<evidence type="ECO:0000313" key="6">
    <source>
        <dbReference type="Proteomes" id="UP000199527"/>
    </source>
</evidence>
<dbReference type="CDD" id="cd01310">
    <property type="entry name" value="TatD_DNAse"/>
    <property type="match status" value="1"/>
</dbReference>
<dbReference type="InterPro" id="IPR015991">
    <property type="entry name" value="TatD/YcfH-like"/>
</dbReference>
<dbReference type="Gene3D" id="3.20.20.140">
    <property type="entry name" value="Metal-dependent hydrolases"/>
    <property type="match status" value="1"/>
</dbReference>
<dbReference type="PROSITE" id="PS01137">
    <property type="entry name" value="TATD_1"/>
    <property type="match status" value="1"/>
</dbReference>
<dbReference type="PIRSF" id="PIRSF005902">
    <property type="entry name" value="DNase_TatD"/>
    <property type="match status" value="1"/>
</dbReference>
<keyword evidence="2 4" id="KW-0479">Metal-binding</keyword>
<evidence type="ECO:0000313" key="5">
    <source>
        <dbReference type="EMBL" id="SDJ71113.1"/>
    </source>
</evidence>
<dbReference type="PANTHER" id="PTHR46124">
    <property type="entry name" value="D-AMINOACYL-TRNA DEACYLASE"/>
    <property type="match status" value="1"/>
</dbReference>
<dbReference type="InterPro" id="IPR001130">
    <property type="entry name" value="TatD-like"/>
</dbReference>
<organism evidence="5 6">
    <name type="scientific">Ferrimonas sediminum</name>
    <dbReference type="NCBI Taxonomy" id="718193"/>
    <lineage>
        <taxon>Bacteria</taxon>
        <taxon>Pseudomonadati</taxon>
        <taxon>Pseudomonadota</taxon>
        <taxon>Gammaproteobacteria</taxon>
        <taxon>Alteromonadales</taxon>
        <taxon>Ferrimonadaceae</taxon>
        <taxon>Ferrimonas</taxon>
    </lineage>
</organism>
<feature type="binding site" evidence="4">
    <location>
        <position position="93"/>
    </location>
    <ligand>
        <name>a divalent metal cation</name>
        <dbReference type="ChEBI" id="CHEBI:60240"/>
        <label>1</label>
    </ligand>
</feature>
<dbReference type="InterPro" id="IPR032466">
    <property type="entry name" value="Metal_Hydrolase"/>
</dbReference>
<dbReference type="NCBIfam" id="TIGR00010">
    <property type="entry name" value="YchF/TatD family DNA exonuclease"/>
    <property type="match status" value="1"/>
</dbReference>
<feature type="binding site" evidence="4">
    <location>
        <position position="152"/>
    </location>
    <ligand>
        <name>a divalent metal cation</name>
        <dbReference type="ChEBI" id="CHEBI:60240"/>
        <label>2</label>
    </ligand>
</feature>